<dbReference type="Proteomes" id="UP000799770">
    <property type="component" value="Unassembled WGS sequence"/>
</dbReference>
<feature type="region of interest" description="Disordered" evidence="1">
    <location>
        <begin position="75"/>
        <end position="94"/>
    </location>
</feature>
<reference evidence="3" key="1">
    <citation type="journal article" date="2020" name="Stud. Mycol.">
        <title>101 Dothideomycetes genomes: a test case for predicting lifestyles and emergence of pathogens.</title>
        <authorList>
            <person name="Haridas S."/>
            <person name="Albert R."/>
            <person name="Binder M."/>
            <person name="Bloem J."/>
            <person name="Labutti K."/>
            <person name="Salamov A."/>
            <person name="Andreopoulos B."/>
            <person name="Baker S."/>
            <person name="Barry K."/>
            <person name="Bills G."/>
            <person name="Bluhm B."/>
            <person name="Cannon C."/>
            <person name="Castanera R."/>
            <person name="Culley D."/>
            <person name="Daum C."/>
            <person name="Ezra D."/>
            <person name="Gonzalez J."/>
            <person name="Henrissat B."/>
            <person name="Kuo A."/>
            <person name="Liang C."/>
            <person name="Lipzen A."/>
            <person name="Lutzoni F."/>
            <person name="Magnuson J."/>
            <person name="Mondo S."/>
            <person name="Nolan M."/>
            <person name="Ohm R."/>
            <person name="Pangilinan J."/>
            <person name="Park H.-J."/>
            <person name="Ramirez L."/>
            <person name="Alfaro M."/>
            <person name="Sun H."/>
            <person name="Tritt A."/>
            <person name="Yoshinaga Y."/>
            <person name="Zwiers L.-H."/>
            <person name="Turgeon B."/>
            <person name="Goodwin S."/>
            <person name="Spatafora J."/>
            <person name="Crous P."/>
            <person name="Grigoriev I."/>
        </authorList>
    </citation>
    <scope>NUCLEOTIDE SEQUENCE</scope>
    <source>
        <strain evidence="3">CBS 627.86</strain>
    </source>
</reference>
<evidence type="ECO:0000313" key="3">
    <source>
        <dbReference type="EMBL" id="KAF2106876.1"/>
    </source>
</evidence>
<evidence type="ECO:0000259" key="2">
    <source>
        <dbReference type="Pfam" id="PF20233"/>
    </source>
</evidence>
<accession>A0A6A5YIG4</accession>
<dbReference type="PANTHER" id="PTHR35391">
    <property type="entry name" value="C2H2-TYPE DOMAIN-CONTAINING PROTEIN-RELATED"/>
    <property type="match status" value="1"/>
</dbReference>
<organism evidence="3 4">
    <name type="scientific">Lophiotrema nucula</name>
    <dbReference type="NCBI Taxonomy" id="690887"/>
    <lineage>
        <taxon>Eukaryota</taxon>
        <taxon>Fungi</taxon>
        <taxon>Dikarya</taxon>
        <taxon>Ascomycota</taxon>
        <taxon>Pezizomycotina</taxon>
        <taxon>Dothideomycetes</taxon>
        <taxon>Pleosporomycetidae</taxon>
        <taxon>Pleosporales</taxon>
        <taxon>Lophiotremataceae</taxon>
        <taxon>Lophiotrema</taxon>
    </lineage>
</organism>
<dbReference type="PANTHER" id="PTHR35391:SF5">
    <property type="entry name" value="DUF6590 DOMAIN-CONTAINING PROTEIN"/>
    <property type="match status" value="1"/>
</dbReference>
<dbReference type="AlphaFoldDB" id="A0A6A5YIG4"/>
<protein>
    <recommendedName>
        <fullName evidence="2">DUF6590 domain-containing protein</fullName>
    </recommendedName>
</protein>
<keyword evidence="4" id="KW-1185">Reference proteome</keyword>
<dbReference type="EMBL" id="ML977358">
    <property type="protein sequence ID" value="KAF2106876.1"/>
    <property type="molecule type" value="Genomic_DNA"/>
</dbReference>
<dbReference type="Pfam" id="PF20233">
    <property type="entry name" value="DUF6590"/>
    <property type="match status" value="1"/>
</dbReference>
<dbReference type="InterPro" id="IPR046497">
    <property type="entry name" value="DUF6590"/>
</dbReference>
<name>A0A6A5YIG4_9PLEO</name>
<feature type="domain" description="DUF6590" evidence="2">
    <location>
        <begin position="195"/>
        <end position="345"/>
    </location>
</feature>
<evidence type="ECO:0000313" key="4">
    <source>
        <dbReference type="Proteomes" id="UP000799770"/>
    </source>
</evidence>
<gene>
    <name evidence="3" type="ORF">BDV96DRAFT_606914</name>
</gene>
<dbReference type="OrthoDB" id="3559580at2759"/>
<evidence type="ECO:0000256" key="1">
    <source>
        <dbReference type="SAM" id="MobiDB-lite"/>
    </source>
</evidence>
<sequence length="383" mass="42823">MPTWSPWKYSSAHQRFYSYLYGDDDVIMETIWADFQEVDRVGIAGNERSATETSSIDALRNISLENQVSVSSAYEASDQHHGFPSDMPPRSTSAFQDKQVPIIRAEDVGVSADFTKDFTKRSSEASERVYRPLLTSNIVGVTPSVNADTVAHAISSQDVQTITNSQSRFLRSPSEASQYENLDPSYRRVAAQSHSRFFVPGRVFAMLWTEPAGIAHPGSTRGSTHFSLNKFNETAYSEIRRFLVISNRKTFSQCVPIQTYRQQGAKKPGLIVHDHGIIHTSETPPPPLEGDDLTKQPIRVQPSSGYQPTPQLDPASRVNYGKSYAVEHNVKVRDIGMVVERQLHLIISYFRDAMMGTEATMGLEAKNKSKVKTGPDLSDWEEV</sequence>
<proteinExistence type="predicted"/>